<comment type="caution">
    <text evidence="1">The sequence shown here is derived from an EMBL/GenBank/DDBJ whole genome shotgun (WGS) entry which is preliminary data.</text>
</comment>
<keyword evidence="2" id="KW-1185">Reference proteome</keyword>
<evidence type="ECO:0000313" key="2">
    <source>
        <dbReference type="Proteomes" id="UP001549076"/>
    </source>
</evidence>
<gene>
    <name evidence="1" type="ORF">ABID37_000902</name>
</gene>
<dbReference type="Proteomes" id="UP001549076">
    <property type="component" value="Unassembled WGS sequence"/>
</dbReference>
<accession>A0ABV2MV74</accession>
<dbReference type="EMBL" id="JBEPML010000002">
    <property type="protein sequence ID" value="MET3790711.1"/>
    <property type="molecule type" value="Genomic_DNA"/>
</dbReference>
<reference evidence="1 2" key="1">
    <citation type="submission" date="2024-06" db="EMBL/GenBank/DDBJ databases">
        <title>Genomic Encyclopedia of Type Strains, Phase IV (KMG-IV): sequencing the most valuable type-strain genomes for metagenomic binning, comparative biology and taxonomic classification.</title>
        <authorList>
            <person name="Goeker M."/>
        </authorList>
    </citation>
    <scope>NUCLEOTIDE SEQUENCE [LARGE SCALE GENOMIC DNA]</scope>
    <source>
        <strain evidence="1 2">DSM 27865</strain>
    </source>
</reference>
<evidence type="ECO:0000313" key="1">
    <source>
        <dbReference type="EMBL" id="MET3790711.1"/>
    </source>
</evidence>
<protein>
    <submittedName>
        <fullName evidence="1">Dihydropteroate synthase</fullName>
    </submittedName>
</protein>
<sequence>MGAREVIAKWSAVDIGGPGTRPNKADLAIADQIIDALKSKGYVILSPDEVRGMTPGAAEAFAALDLADRLIESAYGTDTPREWNKAFRQVAKARSMKGGAGCD</sequence>
<organism evidence="1 2">
    <name type="scientific">Aquamicrobium terrae</name>
    <dbReference type="NCBI Taxonomy" id="1324945"/>
    <lineage>
        <taxon>Bacteria</taxon>
        <taxon>Pseudomonadati</taxon>
        <taxon>Pseudomonadota</taxon>
        <taxon>Alphaproteobacteria</taxon>
        <taxon>Hyphomicrobiales</taxon>
        <taxon>Phyllobacteriaceae</taxon>
        <taxon>Aquamicrobium</taxon>
    </lineage>
</organism>
<dbReference type="RefSeq" id="WP_354192902.1">
    <property type="nucleotide sequence ID" value="NZ_JBEPML010000002.1"/>
</dbReference>
<name>A0ABV2MV74_9HYPH</name>
<proteinExistence type="predicted"/>